<keyword evidence="5" id="KW-0812">Transmembrane</keyword>
<dbReference type="InterPro" id="IPR018422">
    <property type="entry name" value="Cation/H_exchanger_CPA1"/>
</dbReference>
<gene>
    <name evidence="6" type="ORF">RIF29_25145</name>
</gene>
<dbReference type="GO" id="GO:0005886">
    <property type="term" value="C:plasma membrane"/>
    <property type="evidence" value="ECO:0007669"/>
    <property type="project" value="TreeGrafter"/>
</dbReference>
<dbReference type="EMBL" id="JAYWIO010000005">
    <property type="protein sequence ID" value="KAK7259536.1"/>
    <property type="molecule type" value="Genomic_DNA"/>
</dbReference>
<dbReference type="Proteomes" id="UP001372338">
    <property type="component" value="Unassembled WGS sequence"/>
</dbReference>
<dbReference type="GO" id="GO:0051453">
    <property type="term" value="P:regulation of intracellular pH"/>
    <property type="evidence" value="ECO:0007669"/>
    <property type="project" value="TreeGrafter"/>
</dbReference>
<feature type="transmembrane region" description="Helical" evidence="5">
    <location>
        <begin position="137"/>
        <end position="156"/>
    </location>
</feature>
<dbReference type="PANTHER" id="PTHR10110:SF127">
    <property type="entry name" value="SODIUM_HYDROGEN EXCHANGER 5-RELATED"/>
    <property type="match status" value="1"/>
</dbReference>
<evidence type="ECO:0000256" key="2">
    <source>
        <dbReference type="ARBA" id="ARBA00022538"/>
    </source>
</evidence>
<feature type="transmembrane region" description="Helical" evidence="5">
    <location>
        <begin position="88"/>
        <end position="108"/>
    </location>
</feature>
<keyword evidence="5" id="KW-1133">Transmembrane helix</keyword>
<feature type="transmembrane region" description="Helical" evidence="5">
    <location>
        <begin position="176"/>
        <end position="195"/>
    </location>
</feature>
<keyword evidence="1" id="KW-0813">Transport</keyword>
<feature type="transmembrane region" description="Helical" evidence="5">
    <location>
        <begin position="56"/>
        <end position="76"/>
    </location>
</feature>
<evidence type="ECO:0000256" key="1">
    <source>
        <dbReference type="ARBA" id="ARBA00022448"/>
    </source>
</evidence>
<dbReference type="AlphaFoldDB" id="A0AAN9ELS8"/>
<dbReference type="GO" id="GO:0005768">
    <property type="term" value="C:endosome"/>
    <property type="evidence" value="ECO:0007669"/>
    <property type="project" value="TreeGrafter"/>
</dbReference>
<reference evidence="6 7" key="1">
    <citation type="submission" date="2024-01" db="EMBL/GenBank/DDBJ databases">
        <title>The genomes of 5 underutilized Papilionoideae crops provide insights into root nodulation and disease resistanc.</title>
        <authorList>
            <person name="Yuan L."/>
        </authorList>
    </citation>
    <scope>NUCLEOTIDE SEQUENCE [LARGE SCALE GENOMIC DNA]</scope>
    <source>
        <strain evidence="6">ZHUSHIDOU_FW_LH</strain>
        <tissue evidence="6">Leaf</tissue>
    </source>
</reference>
<evidence type="ECO:0000256" key="4">
    <source>
        <dbReference type="ARBA" id="ARBA00023065"/>
    </source>
</evidence>
<keyword evidence="3" id="KW-0630">Potassium</keyword>
<dbReference type="GO" id="GO:0015386">
    <property type="term" value="F:potassium:proton antiporter activity"/>
    <property type="evidence" value="ECO:0007669"/>
    <property type="project" value="TreeGrafter"/>
</dbReference>
<dbReference type="PANTHER" id="PTHR10110">
    <property type="entry name" value="SODIUM/HYDROGEN EXCHANGER"/>
    <property type="match status" value="1"/>
</dbReference>
<evidence type="ECO:0000256" key="5">
    <source>
        <dbReference type="SAM" id="Phobius"/>
    </source>
</evidence>
<dbReference type="GO" id="GO:0015385">
    <property type="term" value="F:sodium:proton antiporter activity"/>
    <property type="evidence" value="ECO:0007669"/>
    <property type="project" value="InterPro"/>
</dbReference>
<proteinExistence type="predicted"/>
<keyword evidence="7" id="KW-1185">Reference proteome</keyword>
<sequence length="211" mass="22969">MHYGQMAISLYRTMSIVKTDPSGQNLLMLVIRFLETFFGSMSAGVGDWISTSRYMLAEGLGLSGIVSILFTGIVVMKHYSYSNLSQSLYTWALILLWSSIAGHVLDLYSSQLLRGAMAFALALQSVHDLPEGHGQTILTATTTIVVLTVLLIGGSTGTMLEALEVVGGDNHHDSPLSSLGTITFLVCSFTLKFVLLCNTNHCIEDEWPNMI</sequence>
<evidence type="ECO:0000256" key="3">
    <source>
        <dbReference type="ARBA" id="ARBA00022958"/>
    </source>
</evidence>
<dbReference type="GO" id="GO:0098719">
    <property type="term" value="P:sodium ion import across plasma membrane"/>
    <property type="evidence" value="ECO:0007669"/>
    <property type="project" value="TreeGrafter"/>
</dbReference>
<evidence type="ECO:0000313" key="7">
    <source>
        <dbReference type="Proteomes" id="UP001372338"/>
    </source>
</evidence>
<keyword evidence="5" id="KW-0472">Membrane</keyword>
<accession>A0AAN9ELS8</accession>
<protein>
    <submittedName>
        <fullName evidence="6">Uncharacterized protein</fullName>
    </submittedName>
</protein>
<keyword evidence="4" id="KW-0406">Ion transport</keyword>
<comment type="caution">
    <text evidence="6">The sequence shown here is derived from an EMBL/GenBank/DDBJ whole genome shotgun (WGS) entry which is preliminary data.</text>
</comment>
<evidence type="ECO:0000313" key="6">
    <source>
        <dbReference type="EMBL" id="KAK7259536.1"/>
    </source>
</evidence>
<name>A0AAN9ELS8_CROPI</name>
<organism evidence="6 7">
    <name type="scientific">Crotalaria pallida</name>
    <name type="common">Smooth rattlebox</name>
    <name type="synonym">Crotalaria striata</name>
    <dbReference type="NCBI Taxonomy" id="3830"/>
    <lineage>
        <taxon>Eukaryota</taxon>
        <taxon>Viridiplantae</taxon>
        <taxon>Streptophyta</taxon>
        <taxon>Embryophyta</taxon>
        <taxon>Tracheophyta</taxon>
        <taxon>Spermatophyta</taxon>
        <taxon>Magnoliopsida</taxon>
        <taxon>eudicotyledons</taxon>
        <taxon>Gunneridae</taxon>
        <taxon>Pentapetalae</taxon>
        <taxon>rosids</taxon>
        <taxon>fabids</taxon>
        <taxon>Fabales</taxon>
        <taxon>Fabaceae</taxon>
        <taxon>Papilionoideae</taxon>
        <taxon>50 kb inversion clade</taxon>
        <taxon>genistoids sensu lato</taxon>
        <taxon>core genistoids</taxon>
        <taxon>Crotalarieae</taxon>
        <taxon>Crotalaria</taxon>
    </lineage>
</organism>
<keyword evidence="2" id="KW-0633">Potassium transport</keyword>